<dbReference type="RefSeq" id="WP_095612423.1">
    <property type="nucleotide sequence ID" value="NZ_NMPM01000168.1"/>
</dbReference>
<proteinExistence type="inferred from homology"/>
<dbReference type="GO" id="GO:0015628">
    <property type="term" value="P:protein secretion by the type II secretion system"/>
    <property type="evidence" value="ECO:0007669"/>
    <property type="project" value="InterPro"/>
</dbReference>
<comment type="similarity">
    <text evidence="9">Belongs to the GSP H family.</text>
</comment>
<evidence type="ECO:0000256" key="10">
    <source>
        <dbReference type="ARBA" id="ARBA00030775"/>
    </source>
</evidence>
<evidence type="ECO:0000256" key="4">
    <source>
        <dbReference type="ARBA" id="ARBA00022481"/>
    </source>
</evidence>
<sequence>MTTPPSEAGFTLPELAITILLAALITSIAIPGLSNLTSSSKHSATVNEYRSAFSFARSKAVSTRKIVTLCPLSPSHNCTDQWEGQIAVFLDDDDDKRPDGDEVLRRLTPTTFSQKVLARTAHRDYFQFDQSGLSKGSIGSLVICTPLSAEGYKLTYLALSMGGRLRATQDENEDGKLTLPWGTVIHCDS</sequence>
<keyword evidence="5" id="KW-0997">Cell inner membrane</keyword>
<dbReference type="Proteomes" id="UP000218332">
    <property type="component" value="Unassembled WGS sequence"/>
</dbReference>
<keyword evidence="3" id="KW-1003">Cell membrane</keyword>
<evidence type="ECO:0000256" key="1">
    <source>
        <dbReference type="ARBA" id="ARBA00004377"/>
    </source>
</evidence>
<dbReference type="GO" id="GO:0015627">
    <property type="term" value="C:type II protein secretion system complex"/>
    <property type="evidence" value="ECO:0007669"/>
    <property type="project" value="InterPro"/>
</dbReference>
<dbReference type="PROSITE" id="PS00409">
    <property type="entry name" value="PROKAR_NTER_METHYL"/>
    <property type="match status" value="1"/>
</dbReference>
<protein>
    <recommendedName>
        <fullName evidence="2">Type II secretion system protein H</fullName>
    </recommendedName>
    <alternativeName>
        <fullName evidence="10">General secretion pathway protein H</fullName>
    </alternativeName>
</protein>
<dbReference type="Pfam" id="PF12019">
    <property type="entry name" value="GspH"/>
    <property type="match status" value="1"/>
</dbReference>
<keyword evidence="6 11" id="KW-0812">Transmembrane</keyword>
<feature type="domain" description="General secretion pathway GspH" evidence="12">
    <location>
        <begin position="46"/>
        <end position="152"/>
    </location>
</feature>
<accession>A0A2A2HZD8</accession>
<evidence type="ECO:0000313" key="14">
    <source>
        <dbReference type="Proteomes" id="UP000218332"/>
    </source>
</evidence>
<evidence type="ECO:0000256" key="7">
    <source>
        <dbReference type="ARBA" id="ARBA00022989"/>
    </source>
</evidence>
<dbReference type="AlphaFoldDB" id="A0A2A2HZD8"/>
<keyword evidence="4" id="KW-0488">Methylation</keyword>
<name>A0A2A2HZD8_9GAMM</name>
<evidence type="ECO:0000256" key="6">
    <source>
        <dbReference type="ARBA" id="ARBA00022692"/>
    </source>
</evidence>
<reference evidence="13 14" key="1">
    <citation type="submission" date="2017-07" db="EMBL/GenBank/DDBJ databases">
        <title>Tamlnaduibacter salinus (Mi-7) genome sequencing.</title>
        <authorList>
            <person name="Verma A."/>
            <person name="Krishnamurthi S."/>
        </authorList>
    </citation>
    <scope>NUCLEOTIDE SEQUENCE [LARGE SCALE GENOMIC DNA]</scope>
    <source>
        <strain evidence="13 14">Mi-7</strain>
    </source>
</reference>
<dbReference type="Gene3D" id="3.55.40.10">
    <property type="entry name" value="minor pseudopilin epsh domain"/>
    <property type="match status" value="1"/>
</dbReference>
<dbReference type="InterPro" id="IPR045584">
    <property type="entry name" value="Pilin-like"/>
</dbReference>
<keyword evidence="7 11" id="KW-1133">Transmembrane helix</keyword>
<evidence type="ECO:0000313" key="13">
    <source>
        <dbReference type="EMBL" id="PAV24468.1"/>
    </source>
</evidence>
<comment type="subcellular location">
    <subcellularLocation>
        <location evidence="1">Cell inner membrane</location>
        <topology evidence="1">Single-pass membrane protein</topology>
    </subcellularLocation>
</comment>
<keyword evidence="14" id="KW-1185">Reference proteome</keyword>
<evidence type="ECO:0000256" key="11">
    <source>
        <dbReference type="SAM" id="Phobius"/>
    </source>
</evidence>
<evidence type="ECO:0000256" key="3">
    <source>
        <dbReference type="ARBA" id="ARBA00022475"/>
    </source>
</evidence>
<dbReference type="EMBL" id="NMPM01000168">
    <property type="protein sequence ID" value="PAV24468.1"/>
    <property type="molecule type" value="Genomic_DNA"/>
</dbReference>
<evidence type="ECO:0000256" key="8">
    <source>
        <dbReference type="ARBA" id="ARBA00023136"/>
    </source>
</evidence>
<organism evidence="13 14">
    <name type="scientific">Tamilnaduibacter salinus</name>
    <dbReference type="NCBI Taxonomy" id="1484056"/>
    <lineage>
        <taxon>Bacteria</taxon>
        <taxon>Pseudomonadati</taxon>
        <taxon>Pseudomonadota</taxon>
        <taxon>Gammaproteobacteria</taxon>
        <taxon>Pseudomonadales</taxon>
        <taxon>Marinobacteraceae</taxon>
        <taxon>Tamilnaduibacter</taxon>
    </lineage>
</organism>
<dbReference type="InterPro" id="IPR012902">
    <property type="entry name" value="N_methyl_site"/>
</dbReference>
<dbReference type="SUPFAM" id="SSF54523">
    <property type="entry name" value="Pili subunits"/>
    <property type="match status" value="1"/>
</dbReference>
<evidence type="ECO:0000256" key="9">
    <source>
        <dbReference type="ARBA" id="ARBA00025772"/>
    </source>
</evidence>
<feature type="transmembrane region" description="Helical" evidence="11">
    <location>
        <begin position="15"/>
        <end position="33"/>
    </location>
</feature>
<dbReference type="GO" id="GO:0005886">
    <property type="term" value="C:plasma membrane"/>
    <property type="evidence" value="ECO:0007669"/>
    <property type="project" value="UniProtKB-SubCell"/>
</dbReference>
<evidence type="ECO:0000256" key="5">
    <source>
        <dbReference type="ARBA" id="ARBA00022519"/>
    </source>
</evidence>
<dbReference type="InterPro" id="IPR022346">
    <property type="entry name" value="T2SS_GspH"/>
</dbReference>
<gene>
    <name evidence="13" type="ORF">CF392_16130</name>
</gene>
<comment type="caution">
    <text evidence="13">The sequence shown here is derived from an EMBL/GenBank/DDBJ whole genome shotgun (WGS) entry which is preliminary data.</text>
</comment>
<evidence type="ECO:0000259" key="12">
    <source>
        <dbReference type="Pfam" id="PF12019"/>
    </source>
</evidence>
<dbReference type="NCBIfam" id="TIGR02532">
    <property type="entry name" value="IV_pilin_GFxxxE"/>
    <property type="match status" value="1"/>
</dbReference>
<evidence type="ECO:0000256" key="2">
    <source>
        <dbReference type="ARBA" id="ARBA00021549"/>
    </source>
</evidence>
<keyword evidence="8 11" id="KW-0472">Membrane</keyword>